<feature type="domain" description="DinB-like" evidence="1">
    <location>
        <begin position="51"/>
        <end position="167"/>
    </location>
</feature>
<comment type="caution">
    <text evidence="2">The sequence shown here is derived from an EMBL/GenBank/DDBJ whole genome shotgun (WGS) entry which is preliminary data.</text>
</comment>
<dbReference type="EMBL" id="JACBNQ010000009">
    <property type="protein sequence ID" value="NYB74327.1"/>
    <property type="molecule type" value="Genomic_DNA"/>
</dbReference>
<name>A0A974BKB6_SEDHY</name>
<keyword evidence="3" id="KW-1185">Reference proteome</keyword>
<dbReference type="Pfam" id="PF12867">
    <property type="entry name" value="DinB_2"/>
    <property type="match status" value="1"/>
</dbReference>
<dbReference type="AlphaFoldDB" id="A0A974BKB6"/>
<evidence type="ECO:0000313" key="2">
    <source>
        <dbReference type="EMBL" id="NYB74327.1"/>
    </source>
</evidence>
<dbReference type="InterPro" id="IPR034660">
    <property type="entry name" value="DinB/YfiT-like"/>
</dbReference>
<dbReference type="InterPro" id="IPR024775">
    <property type="entry name" value="DinB-like"/>
</dbReference>
<accession>A0A974BKB6</accession>
<organism evidence="2 3">
    <name type="scientific">Sedimentibacter hydroxybenzoicus DSM 7310</name>
    <dbReference type="NCBI Taxonomy" id="1123245"/>
    <lineage>
        <taxon>Bacteria</taxon>
        <taxon>Bacillati</taxon>
        <taxon>Bacillota</taxon>
        <taxon>Tissierellia</taxon>
        <taxon>Sedimentibacter</taxon>
    </lineage>
</organism>
<dbReference type="Proteomes" id="UP000611629">
    <property type="component" value="Unassembled WGS sequence"/>
</dbReference>
<protein>
    <submittedName>
        <fullName evidence="2">DinB family protein</fullName>
    </submittedName>
</protein>
<dbReference type="RefSeq" id="WP_179238036.1">
    <property type="nucleotide sequence ID" value="NZ_JACBNQ010000009.1"/>
</dbReference>
<sequence length="231" mass="27031">MKYFGDGLSEKHKELNRIIHKADKIEQAKELFLEIHAKLHLSEISNTEHNEVDNLICDLNDNEYAIMPTAKDETIAWVIWHIARIEDLTMSILVAGEDQLFNYEWKQKLNAAITDTGNALSDDEIINLSKTLVIQELMHYRNEVGKRTRQIVQNLKSDDMKQKVSPHKLEKIMLEGGVSEQENSIWLLDFWSKKDIAGILLMPPTRHVMLHINDCCRWKELFRTKKTFYRS</sequence>
<gene>
    <name evidence="2" type="ORF">HZF24_09300</name>
</gene>
<evidence type="ECO:0000313" key="3">
    <source>
        <dbReference type="Proteomes" id="UP000611629"/>
    </source>
</evidence>
<dbReference type="Gene3D" id="1.20.120.450">
    <property type="entry name" value="dinb family like domain"/>
    <property type="match status" value="1"/>
</dbReference>
<dbReference type="SUPFAM" id="SSF109854">
    <property type="entry name" value="DinB/YfiT-like putative metalloenzymes"/>
    <property type="match status" value="1"/>
</dbReference>
<evidence type="ECO:0000259" key="1">
    <source>
        <dbReference type="Pfam" id="PF12867"/>
    </source>
</evidence>
<reference evidence="2" key="1">
    <citation type="submission" date="2020-07" db="EMBL/GenBank/DDBJ databases">
        <title>Genomic analysis of a strain of Sedimentibacter Hydroxybenzoicus DSM7310.</title>
        <authorList>
            <person name="Ma S."/>
        </authorList>
    </citation>
    <scope>NUCLEOTIDE SEQUENCE</scope>
    <source>
        <strain evidence="2">DSM 7310</strain>
    </source>
</reference>
<proteinExistence type="predicted"/>